<name>G2GJ05_9ACTN</name>
<dbReference type="AlphaFoldDB" id="G2GJ05"/>
<protein>
    <recommendedName>
        <fullName evidence="3">Transferase</fullName>
    </recommendedName>
</protein>
<keyword evidence="2" id="KW-1185">Reference proteome</keyword>
<proteinExistence type="predicted"/>
<dbReference type="PATRIC" id="fig|700597.3.peg.5400"/>
<dbReference type="OrthoDB" id="3517562at2"/>
<evidence type="ECO:0008006" key="3">
    <source>
        <dbReference type="Google" id="ProtNLM"/>
    </source>
</evidence>
<gene>
    <name evidence="1" type="ORF">SZN_27476</name>
</gene>
<dbReference type="EMBL" id="AGBF01000140">
    <property type="protein sequence ID" value="EGX56501.1"/>
    <property type="molecule type" value="Genomic_DNA"/>
</dbReference>
<accession>G2GJ05</accession>
<dbReference type="Proteomes" id="UP000004217">
    <property type="component" value="Unassembled WGS sequence"/>
</dbReference>
<dbReference type="RefSeq" id="WP_007501024.1">
    <property type="nucleotide sequence ID" value="NZ_AGBF01000140.1"/>
</dbReference>
<reference evidence="1 2" key="1">
    <citation type="submission" date="2011-08" db="EMBL/GenBank/DDBJ databases">
        <authorList>
            <person name="Lin Y."/>
            <person name="Hao X."/>
            <person name="Johnstone L."/>
            <person name="Miller S.J."/>
            <person name="Wei G."/>
            <person name="Rensing C."/>
        </authorList>
    </citation>
    <scope>NUCLEOTIDE SEQUENCE [LARGE SCALE GENOMIC DNA]</scope>
    <source>
        <strain evidence="1 2">K42</strain>
    </source>
</reference>
<comment type="caution">
    <text evidence="1">The sequence shown here is derived from an EMBL/GenBank/DDBJ whole genome shotgun (WGS) entry which is preliminary data.</text>
</comment>
<sequence length="283" mass="29720">MSTTDESAGTAPAAAPQAACTADADGRITFRVPAPAGPAPELLLRLRPKKGRPETTVHTLPLRPGGDADLRAVLETRPVLDEGRWDLHLVPGPGAARQRLRPGLRDLRDLVAGHLRERPSPVAVRVPYVTRDGHLALRAWLRPAHAEVDTVEITGAALTVRARLHGAALTGDAALRLRPRGGKGTALTVPVRGGPDGRGFTCTVDLAEAAATGTGESPVLDVLLDGAASAGGPAAPIRLGRLLDDIADRKEVFVFPAAPVGRRTVRPYYTVDNDLSLETRPSG</sequence>
<organism evidence="1 2">
    <name type="scientific">Streptomyces zinciresistens K42</name>
    <dbReference type="NCBI Taxonomy" id="700597"/>
    <lineage>
        <taxon>Bacteria</taxon>
        <taxon>Bacillati</taxon>
        <taxon>Actinomycetota</taxon>
        <taxon>Actinomycetes</taxon>
        <taxon>Kitasatosporales</taxon>
        <taxon>Streptomycetaceae</taxon>
        <taxon>Streptomyces</taxon>
    </lineage>
</organism>
<evidence type="ECO:0000313" key="2">
    <source>
        <dbReference type="Proteomes" id="UP000004217"/>
    </source>
</evidence>
<evidence type="ECO:0000313" key="1">
    <source>
        <dbReference type="EMBL" id="EGX56501.1"/>
    </source>
</evidence>